<dbReference type="Proteomes" id="UP000582659">
    <property type="component" value="Unassembled WGS sequence"/>
</dbReference>
<evidence type="ECO:0000256" key="4">
    <source>
        <dbReference type="ARBA" id="ARBA00019905"/>
    </source>
</evidence>
<keyword evidence="9" id="KW-1185">Reference proteome</keyword>
<comment type="catalytic activity">
    <reaction evidence="1 7">
        <text>alpha,alpha-trehalose + H2O = alpha-D-glucose + beta-D-glucose</text>
        <dbReference type="Rhea" id="RHEA:32675"/>
        <dbReference type="ChEBI" id="CHEBI:15377"/>
        <dbReference type="ChEBI" id="CHEBI:15903"/>
        <dbReference type="ChEBI" id="CHEBI:16551"/>
        <dbReference type="ChEBI" id="CHEBI:17925"/>
        <dbReference type="EC" id="3.2.1.28"/>
    </reaction>
</comment>
<dbReference type="PANTHER" id="PTHR23403">
    <property type="entry name" value="TREHALASE"/>
    <property type="match status" value="1"/>
</dbReference>
<evidence type="ECO:0000256" key="6">
    <source>
        <dbReference type="ARBA" id="ARBA00023295"/>
    </source>
</evidence>
<dbReference type="AlphaFoldDB" id="A0A7I8WPN8"/>
<proteinExistence type="inferred from homology"/>
<keyword evidence="6 7" id="KW-0326">Glycosidase</keyword>
<evidence type="ECO:0000256" key="3">
    <source>
        <dbReference type="ARBA" id="ARBA00012757"/>
    </source>
</evidence>
<accession>A0A7I8WPN8</accession>
<dbReference type="OrthoDB" id="3542292at2759"/>
<protein>
    <recommendedName>
        <fullName evidence="4 7">Trehalase</fullName>
        <ecNumber evidence="3 7">3.2.1.28</ecNumber>
    </recommendedName>
    <alternativeName>
        <fullName evidence="7">Alpha-trehalose glucohydrolase</fullName>
    </alternativeName>
</protein>
<evidence type="ECO:0000313" key="9">
    <source>
        <dbReference type="Proteomes" id="UP000659654"/>
    </source>
</evidence>
<evidence type="ECO:0000313" key="8">
    <source>
        <dbReference type="EMBL" id="CAD5214609.1"/>
    </source>
</evidence>
<dbReference type="Proteomes" id="UP000659654">
    <property type="component" value="Unassembled WGS sequence"/>
</dbReference>
<evidence type="ECO:0000256" key="5">
    <source>
        <dbReference type="ARBA" id="ARBA00022801"/>
    </source>
</evidence>
<reference evidence="8" key="1">
    <citation type="submission" date="2020-09" db="EMBL/GenBank/DDBJ databases">
        <authorList>
            <person name="Kikuchi T."/>
        </authorList>
    </citation>
    <scope>NUCLEOTIDE SEQUENCE</scope>
    <source>
        <strain evidence="8">Ka4C1</strain>
    </source>
</reference>
<dbReference type="EMBL" id="CAJFCV020000002">
    <property type="protein sequence ID" value="CAG9095247.1"/>
    <property type="molecule type" value="Genomic_DNA"/>
</dbReference>
<dbReference type="SUPFAM" id="SSF48208">
    <property type="entry name" value="Six-hairpin glycosidases"/>
    <property type="match status" value="1"/>
</dbReference>
<gene>
    <name evidence="8" type="ORF">BXYJ_LOCUS3615</name>
</gene>
<dbReference type="PROSITE" id="PS00927">
    <property type="entry name" value="TREHALASE_1"/>
    <property type="match status" value="1"/>
</dbReference>
<organism evidence="8 9">
    <name type="scientific">Bursaphelenchus xylophilus</name>
    <name type="common">Pinewood nematode worm</name>
    <name type="synonym">Aphelenchoides xylophilus</name>
    <dbReference type="NCBI Taxonomy" id="6326"/>
    <lineage>
        <taxon>Eukaryota</taxon>
        <taxon>Metazoa</taxon>
        <taxon>Ecdysozoa</taxon>
        <taxon>Nematoda</taxon>
        <taxon>Chromadorea</taxon>
        <taxon>Rhabditida</taxon>
        <taxon>Tylenchina</taxon>
        <taxon>Tylenchomorpha</taxon>
        <taxon>Aphelenchoidea</taxon>
        <taxon>Aphelenchoididae</taxon>
        <taxon>Bursaphelenchus</taxon>
    </lineage>
</organism>
<dbReference type="Pfam" id="PF01204">
    <property type="entry name" value="Trehalase"/>
    <property type="match status" value="1"/>
</dbReference>
<name>A0A7I8WPN8_BURXY</name>
<dbReference type="EMBL" id="CAJFDI010000002">
    <property type="protein sequence ID" value="CAD5214609.1"/>
    <property type="molecule type" value="Genomic_DNA"/>
</dbReference>
<sequence length="526" mass="60881">MQRGLVGDQYFSFGILSIKKDQINPLGKPADHLHILAMTLDKIGVTVVLLLLFANSTTAEDHIPASFKVDQIEGLHYACDNTTAPQNHFIYCSGRILQAVQAFKLFEDSKTFVDKPMKYSPLEVLQKFEERFPEDENITKEALQEFVDENFEGTCHELADCELEDWNPNPPSFKDIANQDYFKWATGLNDIWKKLCRKMNPEIKNAPERYSLIYVEHPFVVPGGRFREFYYWDSYWTIKGLLVSGMYKTVEHMLMNFASMVEQYGMIPNGGRVYYLTRSQPPLLAGMFLEYYKASGNKKFVEKYLPVLEKEFQFWNSSRRVDVKLKSGETHSVFQYRADSDAPRPESFREDVEIIKQLTSDSKKKTVWKDLASAAESGWDFSSRWFADKLSLATIETTNVVPVDLNAYICWNLKILRQFHDEISGNKEKVDQFGKLLDAHRSALQAVFFVDNENQTGWFDYNLRSEVHNFEFYPSSVTPLFTKVVENLGAEMEEKIYNNMKLKGAFSEDGGVPTRLRKKPRNRIAF</sequence>
<comment type="similarity">
    <text evidence="2 7">Belongs to the glycosyl hydrolase 37 family.</text>
</comment>
<dbReference type="InterPro" id="IPR008928">
    <property type="entry name" value="6-hairpin_glycosidase_sf"/>
</dbReference>
<comment type="caution">
    <text evidence="8">The sequence shown here is derived from an EMBL/GenBank/DDBJ whole genome shotgun (WGS) entry which is preliminary data.</text>
</comment>
<evidence type="ECO:0000256" key="7">
    <source>
        <dbReference type="RuleBase" id="RU361180"/>
    </source>
</evidence>
<dbReference type="GO" id="GO:0005993">
    <property type="term" value="P:trehalose catabolic process"/>
    <property type="evidence" value="ECO:0007669"/>
    <property type="project" value="TreeGrafter"/>
</dbReference>
<dbReference type="PANTHER" id="PTHR23403:SF1">
    <property type="entry name" value="TREHALASE"/>
    <property type="match status" value="1"/>
</dbReference>
<evidence type="ECO:0000256" key="2">
    <source>
        <dbReference type="ARBA" id="ARBA00005615"/>
    </source>
</evidence>
<dbReference type="PRINTS" id="PR00744">
    <property type="entry name" value="GLHYDRLASE37"/>
</dbReference>
<evidence type="ECO:0000256" key="1">
    <source>
        <dbReference type="ARBA" id="ARBA00001576"/>
    </source>
</evidence>
<dbReference type="Gene3D" id="1.50.10.10">
    <property type="match status" value="1"/>
</dbReference>
<dbReference type="InterPro" id="IPR018232">
    <property type="entry name" value="Glyco_hydro_37_CS"/>
</dbReference>
<dbReference type="SMR" id="A0A7I8WPN8"/>
<dbReference type="EC" id="3.2.1.28" evidence="3 7"/>
<dbReference type="GO" id="GO:0004555">
    <property type="term" value="F:alpha,alpha-trehalase activity"/>
    <property type="evidence" value="ECO:0007669"/>
    <property type="project" value="UniProtKB-EC"/>
</dbReference>
<keyword evidence="5 7" id="KW-0378">Hydrolase</keyword>
<dbReference type="InterPro" id="IPR001661">
    <property type="entry name" value="Glyco_hydro_37"/>
</dbReference>
<dbReference type="InterPro" id="IPR012341">
    <property type="entry name" value="6hp_glycosidase-like_sf"/>
</dbReference>